<protein>
    <submittedName>
        <fullName evidence="11">Sphingomyelin phosphodiesterase</fullName>
    </submittedName>
</protein>
<dbReference type="GO" id="GO:0005615">
    <property type="term" value="C:extracellular space"/>
    <property type="evidence" value="ECO:0007669"/>
    <property type="project" value="TreeGrafter"/>
</dbReference>
<reference evidence="10" key="1">
    <citation type="journal article" date="2013" name="Genetics">
        <title>The draft genome and transcriptome of Panagrellus redivivus are shaped by the harsh demands of a free-living lifestyle.</title>
        <authorList>
            <person name="Srinivasan J."/>
            <person name="Dillman A.R."/>
            <person name="Macchietto M.G."/>
            <person name="Heikkinen L."/>
            <person name="Lakso M."/>
            <person name="Fracchia K.M."/>
            <person name="Antoshechkin I."/>
            <person name="Mortazavi A."/>
            <person name="Wong G."/>
            <person name="Sternberg P.W."/>
        </authorList>
    </citation>
    <scope>NUCLEOTIDE SEQUENCE [LARGE SCALE GENOMIC DNA]</scope>
    <source>
        <strain evidence="10">MT8872</strain>
    </source>
</reference>
<dbReference type="PANTHER" id="PTHR10340">
    <property type="entry name" value="SPHINGOMYELIN PHOSPHODIESTERASE"/>
    <property type="match status" value="1"/>
</dbReference>
<dbReference type="GO" id="GO:0016020">
    <property type="term" value="C:membrane"/>
    <property type="evidence" value="ECO:0007669"/>
    <property type="project" value="GOC"/>
</dbReference>
<dbReference type="SUPFAM" id="SSF56300">
    <property type="entry name" value="Metallo-dependent phosphatases"/>
    <property type="match status" value="1"/>
</dbReference>
<keyword evidence="10" id="KW-1185">Reference proteome</keyword>
<keyword evidence="2" id="KW-0378">Hydrolase</keyword>
<feature type="domain" description="Saposin B-type" evidence="8">
    <location>
        <begin position="27"/>
        <end position="110"/>
    </location>
</feature>
<keyword evidence="5" id="KW-0326">Glycosidase</keyword>
<evidence type="ECO:0000256" key="2">
    <source>
        <dbReference type="ARBA" id="ARBA00022801"/>
    </source>
</evidence>
<evidence type="ECO:0000256" key="3">
    <source>
        <dbReference type="ARBA" id="ARBA00023157"/>
    </source>
</evidence>
<dbReference type="GO" id="GO:0016798">
    <property type="term" value="F:hydrolase activity, acting on glycosyl bonds"/>
    <property type="evidence" value="ECO:0007669"/>
    <property type="project" value="UniProtKB-KW"/>
</dbReference>
<accession>A0A7E4W9P3</accession>
<keyword evidence="4" id="KW-0325">Glycoprotein</keyword>
<dbReference type="InterPro" id="IPR011001">
    <property type="entry name" value="Saposin-like"/>
</dbReference>
<feature type="chain" id="PRO_5028828202" evidence="7">
    <location>
        <begin position="20"/>
        <end position="602"/>
    </location>
</feature>
<evidence type="ECO:0000256" key="1">
    <source>
        <dbReference type="ARBA" id="ARBA00008234"/>
    </source>
</evidence>
<name>A0A7E4W9P3_PANRE</name>
<dbReference type="InterPro" id="IPR029052">
    <property type="entry name" value="Metallo-depent_PP-like"/>
</dbReference>
<evidence type="ECO:0000313" key="11">
    <source>
        <dbReference type="WBParaSite" id="Pan_g9317.t1"/>
    </source>
</evidence>
<dbReference type="InterPro" id="IPR041805">
    <property type="entry name" value="ASMase/PPN1_MPP"/>
</dbReference>
<evidence type="ECO:0000313" key="10">
    <source>
        <dbReference type="Proteomes" id="UP000492821"/>
    </source>
</evidence>
<reference evidence="11" key="2">
    <citation type="submission" date="2020-10" db="UniProtKB">
        <authorList>
            <consortium name="WormBaseParasite"/>
        </authorList>
    </citation>
    <scope>IDENTIFICATION</scope>
</reference>
<evidence type="ECO:0000256" key="4">
    <source>
        <dbReference type="ARBA" id="ARBA00023180"/>
    </source>
</evidence>
<dbReference type="SUPFAM" id="SSF47862">
    <property type="entry name" value="Saposin"/>
    <property type="match status" value="1"/>
</dbReference>
<evidence type="ECO:0000256" key="7">
    <source>
        <dbReference type="SAM" id="SignalP"/>
    </source>
</evidence>
<evidence type="ECO:0000256" key="6">
    <source>
        <dbReference type="ARBA" id="ARBA00047268"/>
    </source>
</evidence>
<dbReference type="CDD" id="cd00842">
    <property type="entry name" value="MPP_ASMase"/>
    <property type="match status" value="1"/>
</dbReference>
<evidence type="ECO:0000256" key="5">
    <source>
        <dbReference type="ARBA" id="ARBA00023295"/>
    </source>
</evidence>
<dbReference type="GO" id="GO:0061750">
    <property type="term" value="F:acid sphingomyelin phosphodiesterase activity"/>
    <property type="evidence" value="ECO:0007669"/>
    <property type="project" value="TreeGrafter"/>
</dbReference>
<dbReference type="InterPro" id="IPR004843">
    <property type="entry name" value="Calcineurin-like_PHP"/>
</dbReference>
<dbReference type="InterPro" id="IPR000210">
    <property type="entry name" value="BTB/POZ_dom"/>
</dbReference>
<feature type="domain" description="BTB" evidence="9">
    <location>
        <begin position="446"/>
        <end position="507"/>
    </location>
</feature>
<keyword evidence="7" id="KW-0732">Signal</keyword>
<dbReference type="Pfam" id="PF00149">
    <property type="entry name" value="Metallophos"/>
    <property type="match status" value="1"/>
</dbReference>
<organism evidence="10 11">
    <name type="scientific">Panagrellus redivivus</name>
    <name type="common">Microworm</name>
    <dbReference type="NCBI Taxonomy" id="6233"/>
    <lineage>
        <taxon>Eukaryota</taxon>
        <taxon>Metazoa</taxon>
        <taxon>Ecdysozoa</taxon>
        <taxon>Nematoda</taxon>
        <taxon>Chromadorea</taxon>
        <taxon>Rhabditida</taxon>
        <taxon>Tylenchina</taxon>
        <taxon>Panagrolaimomorpha</taxon>
        <taxon>Panagrolaimoidea</taxon>
        <taxon>Panagrolaimidae</taxon>
        <taxon>Panagrellus</taxon>
    </lineage>
</organism>
<dbReference type="SUPFAM" id="SSF54695">
    <property type="entry name" value="POZ domain"/>
    <property type="match status" value="1"/>
</dbReference>
<dbReference type="PANTHER" id="PTHR10340:SF31">
    <property type="entry name" value="SPHINGOMYELIN PHOSPHODIESTERASE ASM-3-RELATED"/>
    <property type="match status" value="1"/>
</dbReference>
<dbReference type="Pfam" id="PF00651">
    <property type="entry name" value="BTB"/>
    <property type="match status" value="1"/>
</dbReference>
<feature type="signal peptide" evidence="7">
    <location>
        <begin position="1"/>
        <end position="19"/>
    </location>
</feature>
<evidence type="ECO:0000259" key="8">
    <source>
        <dbReference type="PROSITE" id="PS50015"/>
    </source>
</evidence>
<dbReference type="InterPro" id="IPR008139">
    <property type="entry name" value="SaposinB_dom"/>
</dbReference>
<proteinExistence type="inferred from homology"/>
<evidence type="ECO:0000259" key="9">
    <source>
        <dbReference type="PROSITE" id="PS50097"/>
    </source>
</evidence>
<dbReference type="InterPro" id="IPR011333">
    <property type="entry name" value="SKP1/BTB/POZ_sf"/>
</dbReference>
<keyword evidence="3" id="KW-1015">Disulfide bond</keyword>
<dbReference type="GO" id="GO:0046513">
    <property type="term" value="P:ceramide biosynthetic process"/>
    <property type="evidence" value="ECO:0007669"/>
    <property type="project" value="TreeGrafter"/>
</dbReference>
<dbReference type="Gene3D" id="3.60.21.10">
    <property type="match status" value="1"/>
</dbReference>
<comment type="catalytic activity">
    <reaction evidence="6">
        <text>a sphingomyelin + H2O = phosphocholine + an N-acylsphing-4-enine + H(+)</text>
        <dbReference type="Rhea" id="RHEA:19253"/>
        <dbReference type="ChEBI" id="CHEBI:15377"/>
        <dbReference type="ChEBI" id="CHEBI:15378"/>
        <dbReference type="ChEBI" id="CHEBI:17636"/>
        <dbReference type="ChEBI" id="CHEBI:52639"/>
        <dbReference type="ChEBI" id="CHEBI:295975"/>
        <dbReference type="EC" id="3.1.4.12"/>
    </reaction>
    <physiologicalReaction direction="left-to-right" evidence="6">
        <dbReference type="Rhea" id="RHEA:19254"/>
    </physiologicalReaction>
</comment>
<dbReference type="PROSITE" id="PS50097">
    <property type="entry name" value="BTB"/>
    <property type="match status" value="1"/>
</dbReference>
<dbReference type="Gene3D" id="3.30.710.10">
    <property type="entry name" value="Potassium Channel Kv1.1, Chain A"/>
    <property type="match status" value="1"/>
</dbReference>
<dbReference type="Gene3D" id="1.10.225.10">
    <property type="entry name" value="Saposin-like"/>
    <property type="match status" value="1"/>
</dbReference>
<comment type="similarity">
    <text evidence="1">Belongs to the acid sphingomyelinase family.</text>
</comment>
<dbReference type="GO" id="GO:0006685">
    <property type="term" value="P:sphingomyelin catabolic process"/>
    <property type="evidence" value="ECO:0007669"/>
    <property type="project" value="TreeGrafter"/>
</dbReference>
<dbReference type="PROSITE" id="PS50015">
    <property type="entry name" value="SAP_B"/>
    <property type="match status" value="1"/>
</dbReference>
<dbReference type="AlphaFoldDB" id="A0A7E4W9P3"/>
<dbReference type="SMART" id="SM00741">
    <property type="entry name" value="SapB"/>
    <property type="match status" value="1"/>
</dbReference>
<sequence length="602" mass="67349">MKLFSSITFLFSILALGITAPVKHELDSTACTACTIVVEMLHDTLGEDVFNNCIGQFVAKVCSALGIEDNFVCKGIVSDFEDTFVYVLDELIVEPRQLCGLLIKECDGGPASLNQTWLIDMPGTKPPYKAPVAPASGKPTLKVLHLSDLHVDNDYLIGSEAKCGEPLCCRPPKDGSEAFTKDVNLPAGKWGTVADCDAPYWLLTDMLAHIAKTHKDVDYIVVSGDLESHADWVYSKEGHIDKVQNISRTIKQYLPGIQAYFAVGNHEGLPIDNFAPHFTPSKFHMDWLYETMATEYADWVPADQMDSVRYNGCFMKKLFPGLRLISLNNALGGDAVNFYLYVNQTDPDGTMTWFLKQLADAEAAGDKVQIVAHIPGNDNEMLEGWAINYYHAVNRFEDTIVAQLFGHTHSEKYYVTYENPDDAKSRPTGVIYSAPSVTPMSNYNPTYRIYTIDGQYEGSSYVHRHFLSLLSPIFDEMITNSTHMGSTKIIIDDFSFGTVQTAMNISYGHVMYNLTELVIIDVFKFVVKYDIKAITEELEDALFFNISAKNFHAVTSFAWKNDRKRLQQKLISLFKKYPQQFTSIPGFNKLGPIVTAELVQAS</sequence>
<dbReference type="Proteomes" id="UP000492821">
    <property type="component" value="Unassembled WGS sequence"/>
</dbReference>
<dbReference type="GO" id="GO:0005764">
    <property type="term" value="C:lysosome"/>
    <property type="evidence" value="ECO:0007669"/>
    <property type="project" value="TreeGrafter"/>
</dbReference>
<dbReference type="WBParaSite" id="Pan_g9317.t1">
    <property type="protein sequence ID" value="Pan_g9317.t1"/>
    <property type="gene ID" value="Pan_g9317"/>
</dbReference>